<dbReference type="SUPFAM" id="SSF47473">
    <property type="entry name" value="EF-hand"/>
    <property type="match status" value="1"/>
</dbReference>
<reference evidence="5" key="1">
    <citation type="submission" date="2021-01" db="EMBL/GenBank/DDBJ databases">
        <authorList>
            <person name="Corre E."/>
            <person name="Pelletier E."/>
            <person name="Niang G."/>
            <person name="Scheremetjew M."/>
            <person name="Finn R."/>
            <person name="Kale V."/>
            <person name="Holt S."/>
            <person name="Cochrane G."/>
            <person name="Meng A."/>
            <person name="Brown T."/>
            <person name="Cohen L."/>
        </authorList>
    </citation>
    <scope>NUCLEOTIDE SEQUENCE</scope>
    <source>
        <strain evidence="5">RCC1693</strain>
    </source>
</reference>
<dbReference type="PROSITE" id="PS00018">
    <property type="entry name" value="EF_HAND_1"/>
    <property type="match status" value="1"/>
</dbReference>
<feature type="transmembrane region" description="Helical" evidence="3">
    <location>
        <begin position="330"/>
        <end position="356"/>
    </location>
</feature>
<keyword evidence="3" id="KW-0812">Transmembrane</keyword>
<feature type="compositionally biased region" description="Pro residues" evidence="2">
    <location>
        <begin position="45"/>
        <end position="56"/>
    </location>
</feature>
<gene>
    <name evidence="5" type="ORF">FPAR1323_LOCUS1400</name>
</gene>
<evidence type="ECO:0000313" key="5">
    <source>
        <dbReference type="EMBL" id="CAD9384460.1"/>
    </source>
</evidence>
<feature type="compositionally biased region" description="Basic and acidic residues" evidence="2">
    <location>
        <begin position="1"/>
        <end position="11"/>
    </location>
</feature>
<organism evidence="5">
    <name type="scientific">Florenciella parvula</name>
    <dbReference type="NCBI Taxonomy" id="236787"/>
    <lineage>
        <taxon>Eukaryota</taxon>
        <taxon>Sar</taxon>
        <taxon>Stramenopiles</taxon>
        <taxon>Ochrophyta</taxon>
        <taxon>Dictyochophyceae</taxon>
        <taxon>Florenciellales</taxon>
        <taxon>Florenciella</taxon>
    </lineage>
</organism>
<dbReference type="InterPro" id="IPR011992">
    <property type="entry name" value="EF-hand-dom_pair"/>
</dbReference>
<dbReference type="PROSITE" id="PS50222">
    <property type="entry name" value="EF_HAND_2"/>
    <property type="match status" value="1"/>
</dbReference>
<feature type="domain" description="EF-hand" evidence="4">
    <location>
        <begin position="172"/>
        <end position="207"/>
    </location>
</feature>
<proteinExistence type="predicted"/>
<keyword evidence="1" id="KW-0106">Calcium</keyword>
<evidence type="ECO:0000256" key="2">
    <source>
        <dbReference type="SAM" id="MobiDB-lite"/>
    </source>
</evidence>
<feature type="region of interest" description="Disordered" evidence="2">
    <location>
        <begin position="1"/>
        <end position="79"/>
    </location>
</feature>
<feature type="transmembrane region" description="Helical" evidence="3">
    <location>
        <begin position="264"/>
        <end position="294"/>
    </location>
</feature>
<evidence type="ECO:0000259" key="4">
    <source>
        <dbReference type="PROSITE" id="PS50222"/>
    </source>
</evidence>
<name>A0A7S2B299_9STRA</name>
<dbReference type="Gene3D" id="1.10.238.10">
    <property type="entry name" value="EF-hand"/>
    <property type="match status" value="1"/>
</dbReference>
<feature type="compositionally biased region" description="Polar residues" evidence="2">
    <location>
        <begin position="29"/>
        <end position="44"/>
    </location>
</feature>
<protein>
    <recommendedName>
        <fullName evidence="4">EF-hand domain-containing protein</fullName>
    </recommendedName>
</protein>
<keyword evidence="3" id="KW-0472">Membrane</keyword>
<dbReference type="InterPro" id="IPR002048">
    <property type="entry name" value="EF_hand_dom"/>
</dbReference>
<evidence type="ECO:0000256" key="3">
    <source>
        <dbReference type="SAM" id="Phobius"/>
    </source>
</evidence>
<dbReference type="SMART" id="SM00054">
    <property type="entry name" value="EFh"/>
    <property type="match status" value="1"/>
</dbReference>
<dbReference type="AlphaFoldDB" id="A0A7S2B299"/>
<dbReference type="GO" id="GO:0005509">
    <property type="term" value="F:calcium ion binding"/>
    <property type="evidence" value="ECO:0007669"/>
    <property type="project" value="InterPro"/>
</dbReference>
<dbReference type="Gene3D" id="1.10.287.70">
    <property type="match status" value="1"/>
</dbReference>
<dbReference type="EMBL" id="HBGT01002509">
    <property type="protein sequence ID" value="CAD9384460.1"/>
    <property type="molecule type" value="Transcribed_RNA"/>
</dbReference>
<dbReference type="InterPro" id="IPR018247">
    <property type="entry name" value="EF_Hand_1_Ca_BS"/>
</dbReference>
<sequence>MYSRLDGKETELASQQGLMNSPKMEVDPINTSEQGQGTNGRSPPSKNPPELAPPTPVYSRGSSKFPNSGGMDAIHNNPRMSSNKQIASIEKKVDELSENIVHVLHILAQQGLLGGAGAVPGGEEKKEVFDEAREDEDAKKRKSIRELREQRPKRRFPRISFAEQNIMAKLDKHVTEMNVFFEQVDKNGDGEITRQEMKVGLEALRDHPKGNHAMFAAPLLTEPEIEVVLDGLFKFHDNIDHEDVHVRFRKGANKKIKRRRANEAMCKLSICIIIISPVTCFLTAAGLALPLAWIEGWEWEDSMYLIMGEITQIGVSMGHDDFEAETVEGKLFVCIIGIWCLAFLAMLIGVMAGPLLQPVQEMMWMAPSDEEDNIGGIDIGTVIDPPRMILRTVLKMEHSQNQMLKEQHLMDQELALIKKRLGIRQKATITAEKFSYQSEK</sequence>
<accession>A0A7S2B299</accession>
<keyword evidence="3" id="KW-1133">Transmembrane helix</keyword>
<evidence type="ECO:0000256" key="1">
    <source>
        <dbReference type="ARBA" id="ARBA00022837"/>
    </source>
</evidence>
<dbReference type="SUPFAM" id="SSF81324">
    <property type="entry name" value="Voltage-gated potassium channels"/>
    <property type="match status" value="1"/>
</dbReference>